<dbReference type="RefSeq" id="WP_108824220.1">
    <property type="nucleotide sequence ID" value="NZ_CP023004.1"/>
</dbReference>
<dbReference type="AlphaFoldDB" id="A0A2U8E142"/>
<gene>
    <name evidence="2" type="ORF">CKA38_03340</name>
</gene>
<evidence type="ECO:0008006" key="4">
    <source>
        <dbReference type="Google" id="ProtNLM"/>
    </source>
</evidence>
<dbReference type="EMBL" id="CP023004">
    <property type="protein sequence ID" value="AWI08414.1"/>
    <property type="molecule type" value="Genomic_DNA"/>
</dbReference>
<dbReference type="Pfam" id="PF11454">
    <property type="entry name" value="DUF3016"/>
    <property type="match status" value="1"/>
</dbReference>
<dbReference type="KEGG" id="elut:CKA38_03340"/>
<feature type="chain" id="PRO_5015889972" description="DUF3016 domain-containing protein" evidence="1">
    <location>
        <begin position="17"/>
        <end position="182"/>
    </location>
</feature>
<organism evidence="2 3">
    <name type="scientific">Ereboglobus luteus</name>
    <dbReference type="NCBI Taxonomy" id="1796921"/>
    <lineage>
        <taxon>Bacteria</taxon>
        <taxon>Pseudomonadati</taxon>
        <taxon>Verrucomicrobiota</taxon>
        <taxon>Opitutia</taxon>
        <taxon>Opitutales</taxon>
        <taxon>Opitutaceae</taxon>
        <taxon>Ereboglobus</taxon>
    </lineage>
</organism>
<dbReference type="PROSITE" id="PS51257">
    <property type="entry name" value="PROKAR_LIPOPROTEIN"/>
    <property type="match status" value="1"/>
</dbReference>
<sequence>MKTKLLIPFVLSFLFAACTTTSEKTQTAADANKTVNVVFNKPEKFTDVKTSSMDSEKDRESLLEQIKEYIQERAPRHMAEGQTLSITINDFDMAGDYEPWRGLHMQDVRIIKDIYPPRIDLEFKLTDSKGAVLSEGTRQLRDLNFMMMTPGIPSNDSLRHEKNLINNWLSTEFSAINKKQSR</sequence>
<keyword evidence="3" id="KW-1185">Reference proteome</keyword>
<accession>A0A2U8E142</accession>
<evidence type="ECO:0000256" key="1">
    <source>
        <dbReference type="SAM" id="SignalP"/>
    </source>
</evidence>
<evidence type="ECO:0000313" key="3">
    <source>
        <dbReference type="Proteomes" id="UP000244896"/>
    </source>
</evidence>
<proteinExistence type="predicted"/>
<feature type="signal peptide" evidence="1">
    <location>
        <begin position="1"/>
        <end position="16"/>
    </location>
</feature>
<protein>
    <recommendedName>
        <fullName evidence="4">DUF3016 domain-containing protein</fullName>
    </recommendedName>
</protein>
<name>A0A2U8E142_9BACT</name>
<reference evidence="2 3" key="1">
    <citation type="journal article" date="2018" name="Syst. Appl. Microbiol.">
        <title>Ereboglobus luteus gen. nov. sp. nov. from cockroach guts, and new insights into the oxygen relationship of the genera Opitutus and Didymococcus (Verrucomicrobia: Opitutaceae).</title>
        <authorList>
            <person name="Tegtmeier D."/>
            <person name="Belitz A."/>
            <person name="Radek R."/>
            <person name="Heimerl T."/>
            <person name="Brune A."/>
        </authorList>
    </citation>
    <scope>NUCLEOTIDE SEQUENCE [LARGE SCALE GENOMIC DNA]</scope>
    <source>
        <strain evidence="2 3">Ho45</strain>
    </source>
</reference>
<dbReference type="Proteomes" id="UP000244896">
    <property type="component" value="Chromosome"/>
</dbReference>
<dbReference type="InterPro" id="IPR021557">
    <property type="entry name" value="DUF3016"/>
</dbReference>
<evidence type="ECO:0000313" key="2">
    <source>
        <dbReference type="EMBL" id="AWI08414.1"/>
    </source>
</evidence>
<dbReference type="OrthoDB" id="195620at2"/>
<keyword evidence="1" id="KW-0732">Signal</keyword>